<evidence type="ECO:0000256" key="1">
    <source>
        <dbReference type="SAM" id="SignalP"/>
    </source>
</evidence>
<accession>A0ABY8PR30</accession>
<reference evidence="2 3" key="1">
    <citation type="submission" date="2021-02" db="EMBL/GenBank/DDBJ databases">
        <title>Characterization of Marinitoga sp. nov. str. BP5-C20A.</title>
        <authorList>
            <person name="Erauso G."/>
            <person name="Postec A."/>
        </authorList>
    </citation>
    <scope>NUCLEOTIDE SEQUENCE [LARGE SCALE GENOMIC DNA]</scope>
    <source>
        <strain evidence="2 3">BP5-C20A</strain>
    </source>
</reference>
<keyword evidence="1" id="KW-0732">Signal</keyword>
<evidence type="ECO:0008006" key="4">
    <source>
        <dbReference type="Google" id="ProtNLM"/>
    </source>
</evidence>
<sequence>MKKFIISILILLTSASMFSIDINLNHLEFLRDTFKIGNKKVIGYWIYADKYGNKYIHKEAPGEGVICVDDVARVAIFYTDLYKLDKKEFYYVRAKEALEFILAMQDYDGDFYNFIFKDGTINKLGITSKKSASWWAARAFWAISNAINVFPDKKLNDYLIKSAKKVKAILINNLDSNYLLNKSTDVTSVFLLGLAKYYYYSKNKKDLSYINLLSNAIIKYQVNDGPYSGVYNEGNKNQFLWHSWGSRQGEALIEAYKITKNEEYLRSVEKYVRFYDLLLSIGPVYEIRNYIKKYPYLSYGLEAIISTLSKLYSITQKDIYAIKAYLFASFYSGNNHLNFPMLGKNGEGYDGMHSVYINQNAGAESTVSALLALTRLKKLPSKFEKYYYAKTIGGSKAQLLEAEKMDTGIYYFELENRGNIQIKTNEKIALKTFIDFSGEYYIYLIGDIPYSKIKIYSGKNKVTTYKKFIPITLESGKLTISITPENNEFLYLDQILLIPKKYNYIIKVGNKYFSVSDDEIKNIEYKETKVEIKNIINIKPDMETLDDYKIVNLNQYFNNDGITTFSKRKEGNFDNPDGVFGAKYPAEEIQKYLKNNILMYDNIPFKIKLEGNDNLVCSGQKIEFNNIEGKKLYILGSSEHGNYSEKFFIEYSDGNIEEKILNFSDWCQNPIYNEDIAIDTIYRYNGIGIKENLNPKIYLNSFNLNGKKIKNIYLPKKPTMHIFAITIR</sequence>
<name>A0ABY8PR30_9BACT</name>
<evidence type="ECO:0000313" key="2">
    <source>
        <dbReference type="EMBL" id="WGS65089.1"/>
    </source>
</evidence>
<protein>
    <recommendedName>
        <fullName evidence="4">D-glucuronyl C5-epimerase C-terminal domain-containing protein</fullName>
    </recommendedName>
</protein>
<evidence type="ECO:0000313" key="3">
    <source>
        <dbReference type="Proteomes" id="UP001232493"/>
    </source>
</evidence>
<dbReference type="SUPFAM" id="SSF48208">
    <property type="entry name" value="Six-hairpin glycosidases"/>
    <property type="match status" value="1"/>
</dbReference>
<keyword evidence="3" id="KW-1185">Reference proteome</keyword>
<proteinExistence type="predicted"/>
<feature type="chain" id="PRO_5046998777" description="D-glucuronyl C5-epimerase C-terminal domain-containing protein" evidence="1">
    <location>
        <begin position="20"/>
        <end position="728"/>
    </location>
</feature>
<dbReference type="RefSeq" id="WP_280999239.1">
    <property type="nucleotide sequence ID" value="NZ_CP069362.1"/>
</dbReference>
<dbReference type="Proteomes" id="UP001232493">
    <property type="component" value="Chromosome"/>
</dbReference>
<feature type="signal peptide" evidence="1">
    <location>
        <begin position="1"/>
        <end position="19"/>
    </location>
</feature>
<organism evidence="2 3">
    <name type="scientific">Marinitoga aeolica</name>
    <dbReference type="NCBI Taxonomy" id="2809031"/>
    <lineage>
        <taxon>Bacteria</taxon>
        <taxon>Thermotogati</taxon>
        <taxon>Thermotogota</taxon>
        <taxon>Thermotogae</taxon>
        <taxon>Petrotogales</taxon>
        <taxon>Petrotogaceae</taxon>
        <taxon>Marinitoga</taxon>
    </lineage>
</organism>
<dbReference type="InterPro" id="IPR008928">
    <property type="entry name" value="6-hairpin_glycosidase_sf"/>
</dbReference>
<dbReference type="EMBL" id="CP069362">
    <property type="protein sequence ID" value="WGS65089.1"/>
    <property type="molecule type" value="Genomic_DNA"/>
</dbReference>
<gene>
    <name evidence="2" type="ORF">JRV97_00615</name>
</gene>